<feature type="binding site" evidence="6">
    <location>
        <position position="94"/>
    </location>
    <ligand>
        <name>Mn(2+)</name>
        <dbReference type="ChEBI" id="CHEBI:29035"/>
    </ligand>
</feature>
<dbReference type="PIRSF" id="PIRSF000349">
    <property type="entry name" value="SODismutase"/>
    <property type="match status" value="1"/>
</dbReference>
<evidence type="ECO:0000313" key="9">
    <source>
        <dbReference type="EMBL" id="EEH14953.1"/>
    </source>
</evidence>
<dbReference type="PANTHER" id="PTHR42769">
    <property type="entry name" value="SUPEROXIDE DISMUTASE"/>
    <property type="match status" value="1"/>
</dbReference>
<evidence type="ECO:0000256" key="1">
    <source>
        <dbReference type="ARBA" id="ARBA00008714"/>
    </source>
</evidence>
<sequence>MSAKDYLPHLAGISIIFHCLEAELRHCAIAARIVAAYVDCARKFCSCIRASSICFARRKLKEKRRVSMAFELPALPYDYDALAPFMSRETLEYHHDKHHQAYVTNGNKLLEGSGLEGKSLEEIVKESFGKNQALFNNAGQHYNHIHFWKWMKKDGGGKKLPGKLEKAFDSDLGGYDKFRADFIAAGASQFGSGWAWLSVKDGKLEISKTPNGENPLVHGAAPILGVDVWEHSYYIDYRNARPKYLEAFVDSLVNWDYVLEMYEKAA</sequence>
<gene>
    <name evidence="9" type="ORF">BCETI_2000033</name>
</gene>
<dbReference type="Pfam" id="PF00081">
    <property type="entry name" value="Sod_Fe_N"/>
    <property type="match status" value="1"/>
</dbReference>
<proteinExistence type="inferred from homology"/>
<accession>C0G4V8</accession>
<reference evidence="9 10" key="1">
    <citation type="submission" date="2009-03" db="EMBL/GenBank/DDBJ databases">
        <authorList>
            <person name="Setubal J.C."/>
            <person name="Boyle S."/>
            <person name="Crasta O.R."/>
            <person name="Gillespie J.J."/>
            <person name="Kenyon R.W."/>
            <person name="Lu J."/>
            <person name="Mane S."/>
            <person name="Nagrani S."/>
            <person name="Shallom J.M."/>
            <person name="Shallom S."/>
            <person name="Shukla M."/>
            <person name="Snyder E.E."/>
            <person name="Sobral B.W."/>
            <person name="Wattam A.R."/>
            <person name="Will R."/>
            <person name="Williams K."/>
            <person name="Yoo H."/>
            <person name="Bruce D.H."/>
            <person name="Detter C."/>
            <person name="Munk C."/>
            <person name="Brettin T.S."/>
            <person name="Ficht T."/>
        </authorList>
    </citation>
    <scope>NUCLEOTIDE SEQUENCE [LARGE SCALE GENOMIC DNA]</scope>
    <source>
        <strain evidence="9 10">Cudo</strain>
    </source>
</reference>
<dbReference type="InterPro" id="IPR036314">
    <property type="entry name" value="SOD_C_sf"/>
</dbReference>
<dbReference type="EMBL" id="ACJD01000002">
    <property type="protein sequence ID" value="EEH14953.1"/>
    <property type="molecule type" value="Genomic_DNA"/>
</dbReference>
<comment type="similarity">
    <text evidence="1">Belongs to the iron/manganese superoxide dismutase family.</text>
</comment>
<dbReference type="AlphaFoldDB" id="C0G4V8"/>
<dbReference type="GO" id="GO:0046872">
    <property type="term" value="F:metal ion binding"/>
    <property type="evidence" value="ECO:0007669"/>
    <property type="project" value="UniProtKB-KW"/>
</dbReference>
<dbReference type="InterPro" id="IPR019833">
    <property type="entry name" value="Mn/Fe_SOD_BS"/>
</dbReference>
<evidence type="ECO:0000256" key="3">
    <source>
        <dbReference type="ARBA" id="ARBA00022723"/>
    </source>
</evidence>
<dbReference type="InterPro" id="IPR001189">
    <property type="entry name" value="Mn/Fe_SOD"/>
</dbReference>
<evidence type="ECO:0000256" key="6">
    <source>
        <dbReference type="PIRSR" id="PIRSR000349-1"/>
    </source>
</evidence>
<dbReference type="GO" id="GO:0004784">
    <property type="term" value="F:superoxide dismutase activity"/>
    <property type="evidence" value="ECO:0007669"/>
    <property type="project" value="UniProtKB-EC"/>
</dbReference>
<dbReference type="EC" id="1.15.1.1" evidence="2"/>
<keyword evidence="3 6" id="KW-0479">Metal-binding</keyword>
<evidence type="ECO:0000256" key="4">
    <source>
        <dbReference type="ARBA" id="ARBA00023002"/>
    </source>
</evidence>
<dbReference type="FunFam" id="1.10.287.990:FF:000002">
    <property type="entry name" value="Superoxide dismutase"/>
    <property type="match status" value="1"/>
</dbReference>
<dbReference type="PROSITE" id="PS00088">
    <property type="entry name" value="SOD_MN"/>
    <property type="match status" value="1"/>
</dbReference>
<feature type="domain" description="Manganese/iron superoxide dismutase C-terminal" evidence="8">
    <location>
        <begin position="162"/>
        <end position="259"/>
    </location>
</feature>
<dbReference type="InterPro" id="IPR019831">
    <property type="entry name" value="Mn/Fe_SOD_N"/>
</dbReference>
<feature type="binding site" evidence="6">
    <location>
        <position position="227"/>
    </location>
    <ligand>
        <name>Mn(2+)</name>
        <dbReference type="ChEBI" id="CHEBI:29035"/>
    </ligand>
</feature>
<dbReference type="PRINTS" id="PR01703">
    <property type="entry name" value="MNSODISMTASE"/>
</dbReference>
<protein>
    <recommendedName>
        <fullName evidence="2">superoxide dismutase</fullName>
        <ecNumber evidence="2">1.15.1.1</ecNumber>
    </recommendedName>
</protein>
<dbReference type="Gene3D" id="3.55.40.20">
    <property type="entry name" value="Iron/manganese superoxide dismutase, C-terminal domain"/>
    <property type="match status" value="1"/>
</dbReference>
<evidence type="ECO:0000259" key="7">
    <source>
        <dbReference type="Pfam" id="PF00081"/>
    </source>
</evidence>
<name>C0G4V8_9HYPH</name>
<dbReference type="Proteomes" id="UP000003678">
    <property type="component" value="Unassembled WGS sequence"/>
</dbReference>
<comment type="caution">
    <text evidence="9">The sequence shown here is derived from an EMBL/GenBank/DDBJ whole genome shotgun (WGS) entry which is preliminary data.</text>
</comment>
<keyword evidence="4" id="KW-0560">Oxidoreductase</keyword>
<dbReference type="InterPro" id="IPR036324">
    <property type="entry name" value="Mn/Fe_SOD_N_sf"/>
</dbReference>
<dbReference type="SUPFAM" id="SSF46609">
    <property type="entry name" value="Fe,Mn superoxide dismutase (SOD), N-terminal domain"/>
    <property type="match status" value="1"/>
</dbReference>
<evidence type="ECO:0000259" key="8">
    <source>
        <dbReference type="Pfam" id="PF02777"/>
    </source>
</evidence>
<feature type="binding site" evidence="6">
    <location>
        <position position="144"/>
    </location>
    <ligand>
        <name>Mn(2+)</name>
        <dbReference type="ChEBI" id="CHEBI:29035"/>
    </ligand>
</feature>
<evidence type="ECO:0000256" key="5">
    <source>
        <dbReference type="ARBA" id="ARBA00023004"/>
    </source>
</evidence>
<feature type="domain" description="Manganese/iron superoxide dismutase N-terminal" evidence="7">
    <location>
        <begin position="70"/>
        <end position="151"/>
    </location>
</feature>
<evidence type="ECO:0000256" key="2">
    <source>
        <dbReference type="ARBA" id="ARBA00012682"/>
    </source>
</evidence>
<evidence type="ECO:0000313" key="10">
    <source>
        <dbReference type="Proteomes" id="UP000003678"/>
    </source>
</evidence>
<feature type="binding site" evidence="6">
    <location>
        <position position="231"/>
    </location>
    <ligand>
        <name>Mn(2+)</name>
        <dbReference type="ChEBI" id="CHEBI:29035"/>
    </ligand>
</feature>
<dbReference type="PANTHER" id="PTHR42769:SF3">
    <property type="entry name" value="SUPEROXIDE DISMUTASE [FE] 2, CHLOROPLASTIC"/>
    <property type="match status" value="1"/>
</dbReference>
<dbReference type="Pfam" id="PF02777">
    <property type="entry name" value="Sod_Fe_C"/>
    <property type="match status" value="1"/>
</dbReference>
<organism evidence="9 10">
    <name type="scientific">Brucella ceti str. Cudo</name>
    <dbReference type="NCBI Taxonomy" id="595497"/>
    <lineage>
        <taxon>Bacteria</taxon>
        <taxon>Pseudomonadati</taxon>
        <taxon>Pseudomonadota</taxon>
        <taxon>Alphaproteobacteria</taxon>
        <taxon>Hyphomicrobiales</taxon>
        <taxon>Brucellaceae</taxon>
        <taxon>Brucella/Ochrobactrum group</taxon>
        <taxon>Brucella</taxon>
    </lineage>
</organism>
<dbReference type="SUPFAM" id="SSF54719">
    <property type="entry name" value="Fe,Mn superoxide dismutase (SOD), C-terminal domain"/>
    <property type="match status" value="1"/>
</dbReference>
<dbReference type="InterPro" id="IPR019832">
    <property type="entry name" value="Mn/Fe_SOD_C"/>
</dbReference>
<dbReference type="Gene3D" id="1.10.287.990">
    <property type="entry name" value="Fe,Mn superoxide dismutase (SOD) domain"/>
    <property type="match status" value="1"/>
</dbReference>
<keyword evidence="5" id="KW-0408">Iron</keyword>